<evidence type="ECO:0000256" key="4">
    <source>
        <dbReference type="ARBA" id="ARBA00022723"/>
    </source>
</evidence>
<dbReference type="OrthoDB" id="9798176at2"/>
<reference evidence="10 11" key="1">
    <citation type="journal article" date="2015" name="BMC Genomics">
        <title>Genome mining reveals unlocked bioactive potential of marine Gram-negative bacteria.</title>
        <authorList>
            <person name="Machado H."/>
            <person name="Sonnenschein E.C."/>
            <person name="Melchiorsen J."/>
            <person name="Gram L."/>
        </authorList>
    </citation>
    <scope>NUCLEOTIDE SEQUENCE [LARGE SCALE GENOMIC DNA]</scope>
    <source>
        <strain evidence="10 11">S2471</strain>
    </source>
</reference>
<keyword evidence="4 9" id="KW-0479">Metal-binding</keyword>
<comment type="subunit">
    <text evidence="9">Homodimer, forms a heterotetramer with a Cas1 homodimer.</text>
</comment>
<dbReference type="GO" id="GO:0051607">
    <property type="term" value="P:defense response to virus"/>
    <property type="evidence" value="ECO:0007669"/>
    <property type="project" value="UniProtKB-UniRule"/>
</dbReference>
<dbReference type="Proteomes" id="UP000033452">
    <property type="component" value="Unassembled WGS sequence"/>
</dbReference>
<keyword evidence="7 9" id="KW-0460">Magnesium</keyword>
<dbReference type="PANTHER" id="PTHR34405">
    <property type="entry name" value="CRISPR-ASSOCIATED ENDORIBONUCLEASE CAS2"/>
    <property type="match status" value="1"/>
</dbReference>
<dbReference type="NCBIfam" id="TIGR01573">
    <property type="entry name" value="cas2"/>
    <property type="match status" value="1"/>
</dbReference>
<evidence type="ECO:0000256" key="8">
    <source>
        <dbReference type="ARBA" id="ARBA00023118"/>
    </source>
</evidence>
<accession>A0A0F4QCA0</accession>
<evidence type="ECO:0000256" key="6">
    <source>
        <dbReference type="ARBA" id="ARBA00022801"/>
    </source>
</evidence>
<keyword evidence="6 9" id="KW-0378">Hydrolase</keyword>
<comment type="similarity">
    <text evidence="2 9">Belongs to the CRISPR-associated endoribonuclease Cas2 protein family.</text>
</comment>
<keyword evidence="5 9" id="KW-0255">Endonuclease</keyword>
<dbReference type="Gene3D" id="3.30.70.240">
    <property type="match status" value="1"/>
</dbReference>
<gene>
    <name evidence="9" type="primary">cas2</name>
    <name evidence="10" type="ORF">TW77_23625</name>
</gene>
<dbReference type="InterPro" id="IPR021127">
    <property type="entry name" value="CRISPR_associated_Cas2"/>
</dbReference>
<sequence>MRILVTLDISDNKIRYRANKLILGYGERIQYSVFEIDTTSKQLIKLQRQLKELLKPSDKAHLFPLCGKCMGNRKADGAGQVTWPERFYYY</sequence>
<dbReference type="GO" id="GO:0016787">
    <property type="term" value="F:hydrolase activity"/>
    <property type="evidence" value="ECO:0007669"/>
    <property type="project" value="UniProtKB-KW"/>
</dbReference>
<organism evidence="10 11">
    <name type="scientific">Pseudoalteromonas rubra</name>
    <dbReference type="NCBI Taxonomy" id="43658"/>
    <lineage>
        <taxon>Bacteria</taxon>
        <taxon>Pseudomonadati</taxon>
        <taxon>Pseudomonadota</taxon>
        <taxon>Gammaproteobacteria</taxon>
        <taxon>Alteromonadales</taxon>
        <taxon>Pseudoalteromonadaceae</taxon>
        <taxon>Pseudoalteromonas</taxon>
    </lineage>
</organism>
<evidence type="ECO:0000256" key="5">
    <source>
        <dbReference type="ARBA" id="ARBA00022759"/>
    </source>
</evidence>
<comment type="function">
    <text evidence="9">CRISPR (clustered regularly interspaced short palindromic repeat), is an adaptive immune system that provides protection against mobile genetic elements (viruses, transposable elements and conjugative plasmids). CRISPR clusters contain sequences complementary to antecedent mobile elements and target invading nucleic acids. CRISPR clusters are transcribed and processed into CRISPR RNA (crRNA). Functions as a ssRNA-specific endoribonuclease. Involved in the integration of spacer DNA into the CRISPR cassette.</text>
</comment>
<dbReference type="SUPFAM" id="SSF143430">
    <property type="entry name" value="TTP0101/SSO1404-like"/>
    <property type="match status" value="1"/>
</dbReference>
<evidence type="ECO:0000256" key="1">
    <source>
        <dbReference type="ARBA" id="ARBA00001946"/>
    </source>
</evidence>
<proteinExistence type="inferred from homology"/>
<evidence type="ECO:0000256" key="2">
    <source>
        <dbReference type="ARBA" id="ARBA00009959"/>
    </source>
</evidence>
<dbReference type="RefSeq" id="WP_046007428.1">
    <property type="nucleotide sequence ID" value="NZ_JXYA01000100.1"/>
</dbReference>
<keyword evidence="3 9" id="KW-0540">Nuclease</keyword>
<dbReference type="AlphaFoldDB" id="A0A0F4QCA0"/>
<keyword evidence="8 9" id="KW-0051">Antiviral defense</keyword>
<evidence type="ECO:0000256" key="9">
    <source>
        <dbReference type="HAMAP-Rule" id="MF_01471"/>
    </source>
</evidence>
<dbReference type="InterPro" id="IPR019199">
    <property type="entry name" value="Virulence_VapD/CRISPR_Cas2"/>
</dbReference>
<dbReference type="GO" id="GO:0043571">
    <property type="term" value="P:maintenance of CRISPR repeat elements"/>
    <property type="evidence" value="ECO:0007669"/>
    <property type="project" value="UniProtKB-UniRule"/>
</dbReference>
<dbReference type="GO" id="GO:0004521">
    <property type="term" value="F:RNA endonuclease activity"/>
    <property type="evidence" value="ECO:0007669"/>
    <property type="project" value="InterPro"/>
</dbReference>
<dbReference type="EMBL" id="JXYA01000100">
    <property type="protein sequence ID" value="KJZ04217.1"/>
    <property type="molecule type" value="Genomic_DNA"/>
</dbReference>
<feature type="binding site" evidence="9">
    <location>
        <position position="8"/>
    </location>
    <ligand>
        <name>Mg(2+)</name>
        <dbReference type="ChEBI" id="CHEBI:18420"/>
        <note>catalytic</note>
    </ligand>
</feature>
<keyword evidence="11" id="KW-1185">Reference proteome</keyword>
<evidence type="ECO:0000313" key="11">
    <source>
        <dbReference type="Proteomes" id="UP000033452"/>
    </source>
</evidence>
<dbReference type="GO" id="GO:0046872">
    <property type="term" value="F:metal ion binding"/>
    <property type="evidence" value="ECO:0007669"/>
    <property type="project" value="UniProtKB-UniRule"/>
</dbReference>
<comment type="caution">
    <text evidence="10">The sequence shown here is derived from an EMBL/GenBank/DDBJ whole genome shotgun (WGS) entry which is preliminary data.</text>
</comment>
<evidence type="ECO:0000256" key="3">
    <source>
        <dbReference type="ARBA" id="ARBA00022722"/>
    </source>
</evidence>
<dbReference type="HAMAP" id="MF_01471">
    <property type="entry name" value="Cas2"/>
    <property type="match status" value="1"/>
</dbReference>
<comment type="cofactor">
    <cofactor evidence="1 9">
        <name>Mg(2+)</name>
        <dbReference type="ChEBI" id="CHEBI:18420"/>
    </cofactor>
</comment>
<dbReference type="CDD" id="cd09725">
    <property type="entry name" value="Cas2_I_II_III"/>
    <property type="match status" value="1"/>
</dbReference>
<evidence type="ECO:0000313" key="10">
    <source>
        <dbReference type="EMBL" id="KJZ04217.1"/>
    </source>
</evidence>
<dbReference type="PANTHER" id="PTHR34405:SF3">
    <property type="entry name" value="CRISPR-ASSOCIATED ENDORIBONUCLEASE CAS2 3"/>
    <property type="match status" value="1"/>
</dbReference>
<evidence type="ECO:0000256" key="7">
    <source>
        <dbReference type="ARBA" id="ARBA00022842"/>
    </source>
</evidence>
<dbReference type="PATRIC" id="fig|43658.5.peg.5027"/>
<protein>
    <recommendedName>
        <fullName evidence="9">CRISPR-associated endoribonuclease Cas2</fullName>
        <ecNumber evidence="9">3.1.-.-</ecNumber>
    </recommendedName>
</protein>
<name>A0A0F4QCA0_9GAMM</name>
<dbReference type="EC" id="3.1.-.-" evidence="9"/>
<dbReference type="Pfam" id="PF09827">
    <property type="entry name" value="CRISPR_Cas2"/>
    <property type="match status" value="1"/>
</dbReference>